<comment type="subcellular location">
    <subcellularLocation>
        <location evidence="1">Nucleus</location>
    </subcellularLocation>
</comment>
<dbReference type="InterPro" id="IPR031425">
    <property type="entry name" value="NPR1/NH1-interacting"/>
</dbReference>
<dbReference type="Proteomes" id="UP001417504">
    <property type="component" value="Unassembled WGS sequence"/>
</dbReference>
<dbReference type="InterPro" id="IPR034577">
    <property type="entry name" value="NIMIN-2"/>
</dbReference>
<feature type="region of interest" description="Disordered" evidence="4">
    <location>
        <begin position="60"/>
        <end position="128"/>
    </location>
</feature>
<evidence type="ECO:0000256" key="2">
    <source>
        <dbReference type="ARBA" id="ARBA00009937"/>
    </source>
</evidence>
<evidence type="ECO:0000256" key="1">
    <source>
        <dbReference type="ARBA" id="ARBA00004123"/>
    </source>
</evidence>
<dbReference type="AlphaFoldDB" id="A0AAP0EDD6"/>
<evidence type="ECO:0000256" key="4">
    <source>
        <dbReference type="SAM" id="MobiDB-lite"/>
    </source>
</evidence>
<dbReference type="PANTHER" id="PTHR35735:SF8">
    <property type="entry name" value="PROTEIN NIM1-INTERACTING 2"/>
    <property type="match status" value="1"/>
</dbReference>
<keyword evidence="3" id="KW-0539">Nucleus</keyword>
<feature type="region of interest" description="Disordered" evidence="4">
    <location>
        <begin position="1"/>
        <end position="31"/>
    </location>
</feature>
<dbReference type="GO" id="GO:0010112">
    <property type="term" value="P:regulation of systemic acquired resistance"/>
    <property type="evidence" value="ECO:0007669"/>
    <property type="project" value="InterPro"/>
</dbReference>
<dbReference type="Pfam" id="PF15699">
    <property type="entry name" value="NPR1_interact"/>
    <property type="match status" value="1"/>
</dbReference>
<evidence type="ECO:0000313" key="5">
    <source>
        <dbReference type="EMBL" id="KAK9091255.1"/>
    </source>
</evidence>
<comment type="similarity">
    <text evidence="2">Belongs to the NPR1-interactor family.</text>
</comment>
<evidence type="ECO:0000256" key="3">
    <source>
        <dbReference type="ARBA" id="ARBA00023242"/>
    </source>
</evidence>
<accession>A0AAP0EDD6</accession>
<proteinExistence type="inferred from homology"/>
<name>A0AAP0EDD6_9MAGN</name>
<protein>
    <submittedName>
        <fullName evidence="5">Uncharacterized protein</fullName>
    </submittedName>
</protein>
<organism evidence="5 6">
    <name type="scientific">Stephania japonica</name>
    <dbReference type="NCBI Taxonomy" id="461633"/>
    <lineage>
        <taxon>Eukaryota</taxon>
        <taxon>Viridiplantae</taxon>
        <taxon>Streptophyta</taxon>
        <taxon>Embryophyta</taxon>
        <taxon>Tracheophyta</taxon>
        <taxon>Spermatophyta</taxon>
        <taxon>Magnoliopsida</taxon>
        <taxon>Ranunculales</taxon>
        <taxon>Menispermaceae</taxon>
        <taxon>Menispermoideae</taxon>
        <taxon>Cissampelideae</taxon>
        <taxon>Stephania</taxon>
    </lineage>
</organism>
<dbReference type="EMBL" id="JBBNAE010000010">
    <property type="protein sequence ID" value="KAK9091255.1"/>
    <property type="molecule type" value="Genomic_DNA"/>
</dbReference>
<reference evidence="5 6" key="1">
    <citation type="submission" date="2024-01" db="EMBL/GenBank/DDBJ databases">
        <title>Genome assemblies of Stephania.</title>
        <authorList>
            <person name="Yang L."/>
        </authorList>
    </citation>
    <scope>NUCLEOTIDE SEQUENCE [LARGE SCALE GENOMIC DNA]</scope>
    <source>
        <strain evidence="5">QJT</strain>
        <tissue evidence="5">Leaf</tissue>
    </source>
</reference>
<sequence>MDSEKRKRQANGADNGRRTKARDEEEGTEKVTVTVAEKTDEEVEEFFAILRRLHSAVRDYKRDGPAGNGNGNNEPNGDVRHELWKRPTWKPSFEWGDFEGVNGAVTSRPQEEEEEEGYVLDLNADPKS</sequence>
<keyword evidence="6" id="KW-1185">Reference proteome</keyword>
<gene>
    <name evidence="5" type="ORF">Sjap_024432</name>
</gene>
<dbReference type="PANTHER" id="PTHR35735">
    <property type="entry name" value="PROTEIN NIM1-INTERACTING 2"/>
    <property type="match status" value="1"/>
</dbReference>
<comment type="caution">
    <text evidence="5">The sequence shown here is derived from an EMBL/GenBank/DDBJ whole genome shotgun (WGS) entry which is preliminary data.</text>
</comment>
<dbReference type="GO" id="GO:0005634">
    <property type="term" value="C:nucleus"/>
    <property type="evidence" value="ECO:0007669"/>
    <property type="project" value="UniProtKB-SubCell"/>
</dbReference>
<evidence type="ECO:0000313" key="6">
    <source>
        <dbReference type="Proteomes" id="UP001417504"/>
    </source>
</evidence>